<name>A0A8X8BA63_BRACI</name>
<dbReference type="EMBL" id="JAAMPC010000002">
    <property type="protein sequence ID" value="KAG2327142.1"/>
    <property type="molecule type" value="Genomic_DNA"/>
</dbReference>
<reference evidence="2 3" key="1">
    <citation type="submission" date="2020-02" db="EMBL/GenBank/DDBJ databases">
        <authorList>
            <person name="Ma Q."/>
            <person name="Huang Y."/>
            <person name="Song X."/>
            <person name="Pei D."/>
        </authorList>
    </citation>
    <scope>NUCLEOTIDE SEQUENCE [LARGE SCALE GENOMIC DNA]</scope>
    <source>
        <strain evidence="2">Sxm20200214</strain>
        <tissue evidence="2">Leaf</tissue>
    </source>
</reference>
<accession>A0A8X8BA63</accession>
<sequence length="153" mass="17444">MNGCAEEFMKALQPFMKVTKPVPLAPVNQTGPIGLNPLTDTQILEIQRELHLRQQNQARHRNFIAKPTRMKKTNITRPTLSPSVNAKIESICNSSSDVPIPEVKKPAKTVEWSFAFHYTVPKLEQERDSSPDSNITMLNFSSEWMREGKNKRL</sequence>
<dbReference type="AlphaFoldDB" id="A0A8X8BA63"/>
<proteinExistence type="predicted"/>
<evidence type="ECO:0000313" key="2">
    <source>
        <dbReference type="EMBL" id="KAG2327142.1"/>
    </source>
</evidence>
<dbReference type="EMBL" id="JAAMPC010000002">
    <property type="protein sequence ID" value="KAG2327139.1"/>
    <property type="molecule type" value="Genomic_DNA"/>
</dbReference>
<protein>
    <submittedName>
        <fullName evidence="2">Uncharacterized protein</fullName>
    </submittedName>
</protein>
<gene>
    <name evidence="1" type="ORF">Bca52824_009867</name>
    <name evidence="2" type="ORF">Bca52824_009870</name>
</gene>
<comment type="caution">
    <text evidence="2">The sequence shown here is derived from an EMBL/GenBank/DDBJ whole genome shotgun (WGS) entry which is preliminary data.</text>
</comment>
<dbReference type="OrthoDB" id="10038011at2759"/>
<keyword evidence="3" id="KW-1185">Reference proteome</keyword>
<evidence type="ECO:0000313" key="3">
    <source>
        <dbReference type="Proteomes" id="UP000886595"/>
    </source>
</evidence>
<organism evidence="2 3">
    <name type="scientific">Brassica carinata</name>
    <name type="common">Ethiopian mustard</name>
    <name type="synonym">Abyssinian cabbage</name>
    <dbReference type="NCBI Taxonomy" id="52824"/>
    <lineage>
        <taxon>Eukaryota</taxon>
        <taxon>Viridiplantae</taxon>
        <taxon>Streptophyta</taxon>
        <taxon>Embryophyta</taxon>
        <taxon>Tracheophyta</taxon>
        <taxon>Spermatophyta</taxon>
        <taxon>Magnoliopsida</taxon>
        <taxon>eudicotyledons</taxon>
        <taxon>Gunneridae</taxon>
        <taxon>Pentapetalae</taxon>
        <taxon>rosids</taxon>
        <taxon>malvids</taxon>
        <taxon>Brassicales</taxon>
        <taxon>Brassicaceae</taxon>
        <taxon>Brassiceae</taxon>
        <taxon>Brassica</taxon>
    </lineage>
</organism>
<dbReference type="Proteomes" id="UP000886595">
    <property type="component" value="Unassembled WGS sequence"/>
</dbReference>
<evidence type="ECO:0000313" key="1">
    <source>
        <dbReference type="EMBL" id="KAG2327139.1"/>
    </source>
</evidence>